<name>A0ABR0Q3L8_GOSAR</name>
<gene>
    <name evidence="1" type="ORF">PVK06_017604</name>
</gene>
<dbReference type="Proteomes" id="UP001358586">
    <property type="component" value="Chromosome 5"/>
</dbReference>
<reference evidence="1 2" key="1">
    <citation type="submission" date="2023-03" db="EMBL/GenBank/DDBJ databases">
        <title>WGS of Gossypium arboreum.</title>
        <authorList>
            <person name="Yu D."/>
        </authorList>
    </citation>
    <scope>NUCLEOTIDE SEQUENCE [LARGE SCALE GENOMIC DNA]</scope>
    <source>
        <tissue evidence="1">Leaf</tissue>
    </source>
</reference>
<protein>
    <submittedName>
        <fullName evidence="1">Uncharacterized protein</fullName>
    </submittedName>
</protein>
<comment type="caution">
    <text evidence="1">The sequence shown here is derived from an EMBL/GenBank/DDBJ whole genome shotgun (WGS) entry which is preliminary data.</text>
</comment>
<dbReference type="EMBL" id="JARKNE010000005">
    <property type="protein sequence ID" value="KAK5833750.1"/>
    <property type="molecule type" value="Genomic_DNA"/>
</dbReference>
<accession>A0ABR0Q3L8</accession>
<evidence type="ECO:0000313" key="2">
    <source>
        <dbReference type="Proteomes" id="UP001358586"/>
    </source>
</evidence>
<proteinExistence type="predicted"/>
<evidence type="ECO:0000313" key="1">
    <source>
        <dbReference type="EMBL" id="KAK5833750.1"/>
    </source>
</evidence>
<sequence length="103" mass="11610">MNGNDFRRVQNKCRLQNGLTVNSEGQSGGLALMWKEGTNVSIQSYSKHHIDSIVNLGNNKNMRVTGFYGHANLNLRNNSWDILHCIGDSVREYWVVGGILTQF</sequence>
<organism evidence="1 2">
    <name type="scientific">Gossypium arboreum</name>
    <name type="common">Tree cotton</name>
    <name type="synonym">Gossypium nanking</name>
    <dbReference type="NCBI Taxonomy" id="29729"/>
    <lineage>
        <taxon>Eukaryota</taxon>
        <taxon>Viridiplantae</taxon>
        <taxon>Streptophyta</taxon>
        <taxon>Embryophyta</taxon>
        <taxon>Tracheophyta</taxon>
        <taxon>Spermatophyta</taxon>
        <taxon>Magnoliopsida</taxon>
        <taxon>eudicotyledons</taxon>
        <taxon>Gunneridae</taxon>
        <taxon>Pentapetalae</taxon>
        <taxon>rosids</taxon>
        <taxon>malvids</taxon>
        <taxon>Malvales</taxon>
        <taxon>Malvaceae</taxon>
        <taxon>Malvoideae</taxon>
        <taxon>Gossypium</taxon>
    </lineage>
</organism>
<keyword evidence="2" id="KW-1185">Reference proteome</keyword>